<dbReference type="Proteomes" id="UP000199337">
    <property type="component" value="Unassembled WGS sequence"/>
</dbReference>
<dbReference type="SUPFAM" id="SSF48371">
    <property type="entry name" value="ARM repeat"/>
    <property type="match status" value="1"/>
</dbReference>
<dbReference type="Gene3D" id="1.25.10.90">
    <property type="match status" value="1"/>
</dbReference>
<proteinExistence type="predicted"/>
<name>A0A1I2PY60_9FIRM</name>
<dbReference type="PANTHER" id="PTHR34070">
    <property type="entry name" value="ARMADILLO-TYPE FOLD"/>
    <property type="match status" value="1"/>
</dbReference>
<dbReference type="AlphaFoldDB" id="A0A1I2PY60"/>
<dbReference type="InterPro" id="IPR016024">
    <property type="entry name" value="ARM-type_fold"/>
</dbReference>
<accession>A0A1I2PY60</accession>
<evidence type="ECO:0000313" key="2">
    <source>
        <dbReference type="Proteomes" id="UP000199337"/>
    </source>
</evidence>
<keyword evidence="2" id="KW-1185">Reference proteome</keyword>
<evidence type="ECO:0000313" key="1">
    <source>
        <dbReference type="EMBL" id="SFG21195.1"/>
    </source>
</evidence>
<protein>
    <submittedName>
        <fullName evidence="1">3-methyladenine DNA glycosylase AlkD</fullName>
    </submittedName>
</protein>
<dbReference type="EMBL" id="FOOX01000003">
    <property type="protein sequence ID" value="SFG21195.1"/>
    <property type="molecule type" value="Genomic_DNA"/>
</dbReference>
<organism evidence="1 2">
    <name type="scientific">Desulfotruncus arcticus DSM 17038</name>
    <dbReference type="NCBI Taxonomy" id="1121424"/>
    <lineage>
        <taxon>Bacteria</taxon>
        <taxon>Bacillati</taxon>
        <taxon>Bacillota</taxon>
        <taxon>Clostridia</taxon>
        <taxon>Eubacteriales</taxon>
        <taxon>Desulfallaceae</taxon>
        <taxon>Desulfotruncus</taxon>
    </lineage>
</organism>
<dbReference type="Pfam" id="PF08713">
    <property type="entry name" value="DNA_alkylation"/>
    <property type="match status" value="1"/>
</dbReference>
<sequence>MSERKKDMSGIEEEVRRRLFELRDLKYKEFACKLMPTVNPETVIGVRTPDLRKLAREFSKTPEVSEFLQILPHAYYEENNLHGFLIETIRDYDAAVAAIDEFLPYVDNWATCDLISPKIFKKHLPKLYEKINVWLLSDRTYTVRFGIGMLMSFYLDDDFRPEMLELVAGIRSDEYYVNMMIAWYFATALAKQYEAALPYIQEQRLETWTHNKAIQKALESYRIGDKAKAYLRTLKAK</sequence>
<gene>
    <name evidence="1" type="ORF">SAMN05660649_00977</name>
</gene>
<dbReference type="PANTHER" id="PTHR34070:SF1">
    <property type="entry name" value="DNA ALKYLATION REPAIR PROTEIN"/>
    <property type="match status" value="1"/>
</dbReference>
<dbReference type="CDD" id="cd06561">
    <property type="entry name" value="AlkD_like"/>
    <property type="match status" value="1"/>
</dbReference>
<dbReference type="STRING" id="341036.SAMN05660649_00977"/>
<dbReference type="InterPro" id="IPR014825">
    <property type="entry name" value="DNA_alkylation"/>
</dbReference>
<reference evidence="2" key="1">
    <citation type="submission" date="2016-10" db="EMBL/GenBank/DDBJ databases">
        <authorList>
            <person name="Varghese N."/>
            <person name="Submissions S."/>
        </authorList>
    </citation>
    <scope>NUCLEOTIDE SEQUENCE [LARGE SCALE GENOMIC DNA]</scope>
    <source>
        <strain evidence="2">DSM 17038</strain>
    </source>
</reference>